<dbReference type="KEGG" id="tpal:117640689"/>
<dbReference type="RefSeq" id="XP_034233382.1">
    <property type="nucleotide sequence ID" value="XM_034377491.1"/>
</dbReference>
<protein>
    <submittedName>
        <fullName evidence="2">Uncharacterized protein LOC117640689</fullName>
    </submittedName>
</protein>
<dbReference type="InParanoid" id="A0A6P8YHE6"/>
<proteinExistence type="predicted"/>
<dbReference type="Proteomes" id="UP000515158">
    <property type="component" value="Unplaced"/>
</dbReference>
<keyword evidence="1" id="KW-1185">Reference proteome</keyword>
<sequence length="109" mass="11927">MNLLRILCQSSCDKLLLRYCSLFGKCCCGVVFECCILSVFGCCRCWCCCWRHLAVELQEEVPRDDVPLEGRGIQAAAAAAAGTAAGATWKKCFVSVNEEHQLGSLTTQD</sequence>
<name>A0A6P8YHE6_THRPL</name>
<evidence type="ECO:0000313" key="2">
    <source>
        <dbReference type="RefSeq" id="XP_034233382.1"/>
    </source>
</evidence>
<evidence type="ECO:0000313" key="1">
    <source>
        <dbReference type="Proteomes" id="UP000515158"/>
    </source>
</evidence>
<dbReference type="GeneID" id="117640689"/>
<reference evidence="2" key="1">
    <citation type="submission" date="2025-08" db="UniProtKB">
        <authorList>
            <consortium name="RefSeq"/>
        </authorList>
    </citation>
    <scope>IDENTIFICATION</scope>
    <source>
        <tissue evidence="2">Total insect</tissue>
    </source>
</reference>
<accession>A0A6P8YHE6</accession>
<dbReference type="AlphaFoldDB" id="A0A6P8YHE6"/>
<organism evidence="2">
    <name type="scientific">Thrips palmi</name>
    <name type="common">Melon thrips</name>
    <dbReference type="NCBI Taxonomy" id="161013"/>
    <lineage>
        <taxon>Eukaryota</taxon>
        <taxon>Metazoa</taxon>
        <taxon>Ecdysozoa</taxon>
        <taxon>Arthropoda</taxon>
        <taxon>Hexapoda</taxon>
        <taxon>Insecta</taxon>
        <taxon>Pterygota</taxon>
        <taxon>Neoptera</taxon>
        <taxon>Paraneoptera</taxon>
        <taxon>Thysanoptera</taxon>
        <taxon>Terebrantia</taxon>
        <taxon>Thripoidea</taxon>
        <taxon>Thripidae</taxon>
        <taxon>Thrips</taxon>
    </lineage>
</organism>
<gene>
    <name evidence="2" type="primary">LOC117640689</name>
</gene>